<evidence type="ECO:0000313" key="3">
    <source>
        <dbReference type="Proteomes" id="UP000236731"/>
    </source>
</evidence>
<keyword evidence="2" id="KW-0808">Transferase</keyword>
<dbReference type="Proteomes" id="UP000236731">
    <property type="component" value="Unassembled WGS sequence"/>
</dbReference>
<protein>
    <submittedName>
        <fullName evidence="2">Glycosyltransferase, GT2 family</fullName>
    </submittedName>
</protein>
<dbReference type="GO" id="GO:0016740">
    <property type="term" value="F:transferase activity"/>
    <property type="evidence" value="ECO:0007669"/>
    <property type="project" value="UniProtKB-KW"/>
</dbReference>
<dbReference type="InterPro" id="IPR029044">
    <property type="entry name" value="Nucleotide-diphossugar_trans"/>
</dbReference>
<organism evidence="2 3">
    <name type="scientific">Sphingobacterium lactis</name>
    <dbReference type="NCBI Taxonomy" id="797291"/>
    <lineage>
        <taxon>Bacteria</taxon>
        <taxon>Pseudomonadati</taxon>
        <taxon>Bacteroidota</taxon>
        <taxon>Sphingobacteriia</taxon>
        <taxon>Sphingobacteriales</taxon>
        <taxon>Sphingobacteriaceae</taxon>
        <taxon>Sphingobacterium</taxon>
    </lineage>
</organism>
<keyword evidence="3" id="KW-1185">Reference proteome</keyword>
<dbReference type="AlphaFoldDB" id="A0A1H6CLL4"/>
<dbReference type="RefSeq" id="WP_103907855.1">
    <property type="nucleotide sequence ID" value="NZ_CP049246.1"/>
</dbReference>
<dbReference type="EMBL" id="FNUT01000016">
    <property type="protein sequence ID" value="SEG73583.1"/>
    <property type="molecule type" value="Genomic_DNA"/>
</dbReference>
<proteinExistence type="predicted"/>
<feature type="domain" description="Streptomycin biosynthesis protein StrF" evidence="1">
    <location>
        <begin position="4"/>
        <end position="186"/>
    </location>
</feature>
<reference evidence="3" key="1">
    <citation type="submission" date="2016-10" db="EMBL/GenBank/DDBJ databases">
        <authorList>
            <person name="Varghese N."/>
            <person name="Submissions S."/>
        </authorList>
    </citation>
    <scope>NUCLEOTIDE SEQUENCE [LARGE SCALE GENOMIC DNA]</scope>
    <source>
        <strain evidence="3">DSM 22361</strain>
    </source>
</reference>
<accession>A0A1H6CLL4</accession>
<gene>
    <name evidence="2" type="ORF">SAMN05421877_11675</name>
</gene>
<name>A0A1H6CLL4_9SPHI</name>
<sequence length="283" mass="33552">MISIVISSYNSSYFQNIQNNIHQTIGIEYELIQIWNPGIFSINEAYEKGLNQAKYEYILFIHEDLIFLNNGWGKYLLKFLELPNVGLIGLAGGNYFPDVPNDWFITNEYNYINLIHGLGDSEENLRNFEENFHQVLGLDGVFIFGKKSIFLEIGFDQNISGYHAYDLSISLRTAKKYTNYVINSINVHHISIGNRTLEWFNSTIQVHESITWKFDHPKDKYVEKELFRRFSKYIVHYWGRNLKSLEKIIKYYPRKYLHGIEHFKTIWFLVKLFTSKKFNNLNI</sequence>
<dbReference type="Pfam" id="PF13712">
    <property type="entry name" value="Glyco_tranf_2_5"/>
    <property type="match status" value="1"/>
</dbReference>
<evidence type="ECO:0000313" key="2">
    <source>
        <dbReference type="EMBL" id="SEG73583.1"/>
    </source>
</evidence>
<evidence type="ECO:0000259" key="1">
    <source>
        <dbReference type="Pfam" id="PF13712"/>
    </source>
</evidence>
<dbReference type="InterPro" id="IPR059123">
    <property type="entry name" value="StrF_dom"/>
</dbReference>
<dbReference type="OrthoDB" id="7851643at2"/>
<dbReference type="SUPFAM" id="SSF53448">
    <property type="entry name" value="Nucleotide-diphospho-sugar transferases"/>
    <property type="match status" value="1"/>
</dbReference>
<dbReference type="Gene3D" id="3.90.550.10">
    <property type="entry name" value="Spore Coat Polysaccharide Biosynthesis Protein SpsA, Chain A"/>
    <property type="match status" value="1"/>
</dbReference>